<feature type="signal peptide" evidence="1">
    <location>
        <begin position="1"/>
        <end position="23"/>
    </location>
</feature>
<dbReference type="EMBL" id="PDLM01000011">
    <property type="protein sequence ID" value="RDW66384.1"/>
    <property type="molecule type" value="Genomic_DNA"/>
</dbReference>
<organism evidence="2 3">
    <name type="scientific">Coleophoma cylindrospora</name>
    <dbReference type="NCBI Taxonomy" id="1849047"/>
    <lineage>
        <taxon>Eukaryota</taxon>
        <taxon>Fungi</taxon>
        <taxon>Dikarya</taxon>
        <taxon>Ascomycota</taxon>
        <taxon>Pezizomycotina</taxon>
        <taxon>Leotiomycetes</taxon>
        <taxon>Helotiales</taxon>
        <taxon>Dermateaceae</taxon>
        <taxon>Coleophoma</taxon>
    </lineage>
</organism>
<evidence type="ECO:0000256" key="1">
    <source>
        <dbReference type="SAM" id="SignalP"/>
    </source>
</evidence>
<reference evidence="2 3" key="1">
    <citation type="journal article" date="2018" name="IMA Fungus">
        <title>IMA Genome-F 9: Draft genome sequence of Annulohypoxylon stygium, Aspergillus mulundensis, Berkeleyomyces basicola (syn. Thielaviopsis basicola), Ceratocystis smalleyi, two Cercospora beticola strains, Coleophoma cylindrospora, Fusarium fracticaudum, Phialophora cf. hyalina, and Morchella septimelata.</title>
        <authorList>
            <person name="Wingfield B.D."/>
            <person name="Bills G.F."/>
            <person name="Dong Y."/>
            <person name="Huang W."/>
            <person name="Nel W.J."/>
            <person name="Swalarsk-Parry B.S."/>
            <person name="Vaghefi N."/>
            <person name="Wilken P.M."/>
            <person name="An Z."/>
            <person name="de Beer Z.W."/>
            <person name="De Vos L."/>
            <person name="Chen L."/>
            <person name="Duong T.A."/>
            <person name="Gao Y."/>
            <person name="Hammerbacher A."/>
            <person name="Kikkert J.R."/>
            <person name="Li Y."/>
            <person name="Li H."/>
            <person name="Li K."/>
            <person name="Li Q."/>
            <person name="Liu X."/>
            <person name="Ma X."/>
            <person name="Naidoo K."/>
            <person name="Pethybridge S.J."/>
            <person name="Sun J."/>
            <person name="Steenkamp E.T."/>
            <person name="van der Nest M.A."/>
            <person name="van Wyk S."/>
            <person name="Wingfield M.J."/>
            <person name="Xiong C."/>
            <person name="Yue Q."/>
            <person name="Zhang X."/>
        </authorList>
    </citation>
    <scope>NUCLEOTIDE SEQUENCE [LARGE SCALE GENOMIC DNA]</scope>
    <source>
        <strain evidence="2 3">BP6252</strain>
    </source>
</reference>
<proteinExistence type="predicted"/>
<keyword evidence="1" id="KW-0732">Signal</keyword>
<evidence type="ECO:0008006" key="4">
    <source>
        <dbReference type="Google" id="ProtNLM"/>
    </source>
</evidence>
<keyword evidence="3" id="KW-1185">Reference proteome</keyword>
<dbReference type="Proteomes" id="UP000256645">
    <property type="component" value="Unassembled WGS sequence"/>
</dbReference>
<evidence type="ECO:0000313" key="2">
    <source>
        <dbReference type="EMBL" id="RDW66384.1"/>
    </source>
</evidence>
<gene>
    <name evidence="2" type="ORF">BP6252_10019</name>
</gene>
<feature type="chain" id="PRO_5017548397" description="Secreted protein" evidence="1">
    <location>
        <begin position="24"/>
        <end position="88"/>
    </location>
</feature>
<evidence type="ECO:0000313" key="3">
    <source>
        <dbReference type="Proteomes" id="UP000256645"/>
    </source>
</evidence>
<comment type="caution">
    <text evidence="2">The sequence shown here is derived from an EMBL/GenBank/DDBJ whole genome shotgun (WGS) entry which is preliminary data.</text>
</comment>
<dbReference type="AlphaFoldDB" id="A0A3D8QXW6"/>
<protein>
    <recommendedName>
        <fullName evidence="4">Secreted protein</fullName>
    </recommendedName>
</protein>
<sequence>MTYVSVSAVLPASSLLLTSVVQTFDNQRQDKCTVQRWPGSCSSTVELGKRMMPAETKTTQDPRSMVLAKRRRDVQFGKYPQSSGGPEQ</sequence>
<accession>A0A3D8QXW6</accession>
<name>A0A3D8QXW6_9HELO</name>